<name>A0A8S3W2P5_PARAO</name>
<dbReference type="OrthoDB" id="338531at2759"/>
<feature type="region of interest" description="Disordered" evidence="1">
    <location>
        <begin position="78"/>
        <end position="108"/>
    </location>
</feature>
<dbReference type="Proteomes" id="UP000691718">
    <property type="component" value="Unassembled WGS sequence"/>
</dbReference>
<organism evidence="2 3">
    <name type="scientific">Parnassius apollo</name>
    <name type="common">Apollo butterfly</name>
    <name type="synonym">Papilio apollo</name>
    <dbReference type="NCBI Taxonomy" id="110799"/>
    <lineage>
        <taxon>Eukaryota</taxon>
        <taxon>Metazoa</taxon>
        <taxon>Ecdysozoa</taxon>
        <taxon>Arthropoda</taxon>
        <taxon>Hexapoda</taxon>
        <taxon>Insecta</taxon>
        <taxon>Pterygota</taxon>
        <taxon>Neoptera</taxon>
        <taxon>Endopterygota</taxon>
        <taxon>Lepidoptera</taxon>
        <taxon>Glossata</taxon>
        <taxon>Ditrysia</taxon>
        <taxon>Papilionoidea</taxon>
        <taxon>Papilionidae</taxon>
        <taxon>Parnassiinae</taxon>
        <taxon>Parnassini</taxon>
        <taxon>Parnassius</taxon>
        <taxon>Parnassius</taxon>
    </lineage>
</organism>
<reference evidence="2" key="1">
    <citation type="submission" date="2021-04" db="EMBL/GenBank/DDBJ databases">
        <authorList>
            <person name="Tunstrom K."/>
        </authorList>
    </citation>
    <scope>NUCLEOTIDE SEQUENCE</scope>
</reference>
<dbReference type="AlphaFoldDB" id="A0A8S3W2P5"/>
<protein>
    <submittedName>
        <fullName evidence="2">(apollo) hypothetical protein</fullName>
    </submittedName>
</protein>
<comment type="caution">
    <text evidence="2">The sequence shown here is derived from an EMBL/GenBank/DDBJ whole genome shotgun (WGS) entry which is preliminary data.</text>
</comment>
<evidence type="ECO:0000313" key="3">
    <source>
        <dbReference type="Proteomes" id="UP000691718"/>
    </source>
</evidence>
<proteinExistence type="predicted"/>
<keyword evidence="3" id="KW-1185">Reference proteome</keyword>
<feature type="compositionally biased region" description="Pro residues" evidence="1">
    <location>
        <begin position="82"/>
        <end position="98"/>
    </location>
</feature>
<sequence>MFKLWFYGAHRVMKPQRRQVGNVSNTANSTVVAESKSKPSVIQSSPKPQQHILRQVLSQQPVMVGNTKIGDKEMVVNHPVTEKPPTPKPPLIPPPAPTPSSFSADDTPWICHWKGCGNDLQLTSTRSRRSGGE</sequence>
<evidence type="ECO:0000256" key="1">
    <source>
        <dbReference type="SAM" id="MobiDB-lite"/>
    </source>
</evidence>
<feature type="region of interest" description="Disordered" evidence="1">
    <location>
        <begin position="22"/>
        <end position="48"/>
    </location>
</feature>
<evidence type="ECO:0000313" key="2">
    <source>
        <dbReference type="EMBL" id="CAG4937719.1"/>
    </source>
</evidence>
<gene>
    <name evidence="2" type="ORF">PAPOLLO_LOCUS1468</name>
</gene>
<dbReference type="EMBL" id="CAJQZP010000088">
    <property type="protein sequence ID" value="CAG4937719.1"/>
    <property type="molecule type" value="Genomic_DNA"/>
</dbReference>
<accession>A0A8S3W2P5</accession>